<feature type="region of interest" description="Disordered" evidence="12">
    <location>
        <begin position="1"/>
        <end position="38"/>
    </location>
</feature>
<name>A0ABP8JLG4_9MICO</name>
<dbReference type="NCBIfam" id="TIGR01697">
    <property type="entry name" value="PNPH-PUNA-XAPA"/>
    <property type="match status" value="1"/>
</dbReference>
<keyword evidence="8 11" id="KW-0808">Transferase</keyword>
<dbReference type="InterPro" id="IPR000845">
    <property type="entry name" value="Nucleoside_phosphorylase_d"/>
</dbReference>
<evidence type="ECO:0000313" key="14">
    <source>
        <dbReference type="EMBL" id="GAA4392611.1"/>
    </source>
</evidence>
<evidence type="ECO:0000313" key="15">
    <source>
        <dbReference type="Proteomes" id="UP001500642"/>
    </source>
</evidence>
<evidence type="ECO:0000256" key="5">
    <source>
        <dbReference type="ARBA" id="ARBA00011886"/>
    </source>
</evidence>
<evidence type="ECO:0000256" key="6">
    <source>
        <dbReference type="ARBA" id="ARBA00013834"/>
    </source>
</evidence>
<dbReference type="EC" id="2.4.2.1" evidence="5 11"/>
<dbReference type="CDD" id="cd09009">
    <property type="entry name" value="PNP-EcPNPII_like"/>
    <property type="match status" value="1"/>
</dbReference>
<keyword evidence="7 11" id="KW-0328">Glycosyltransferase</keyword>
<reference evidence="15" key="1">
    <citation type="journal article" date="2019" name="Int. J. Syst. Evol. Microbiol.">
        <title>The Global Catalogue of Microorganisms (GCM) 10K type strain sequencing project: providing services to taxonomists for standard genome sequencing and annotation.</title>
        <authorList>
            <consortium name="The Broad Institute Genomics Platform"/>
            <consortium name="The Broad Institute Genome Sequencing Center for Infectious Disease"/>
            <person name="Wu L."/>
            <person name="Ma J."/>
        </authorList>
    </citation>
    <scope>NUCLEOTIDE SEQUENCE [LARGE SCALE GENOMIC DNA]</scope>
    <source>
        <strain evidence="15">JCM 17808</strain>
    </source>
</reference>
<comment type="subunit">
    <text evidence="4">Homotrimer.</text>
</comment>
<feature type="compositionally biased region" description="Low complexity" evidence="12">
    <location>
        <begin position="25"/>
        <end position="38"/>
    </location>
</feature>
<dbReference type="InterPro" id="IPR011268">
    <property type="entry name" value="Purine_phosphorylase"/>
</dbReference>
<dbReference type="Gene3D" id="3.40.50.1580">
    <property type="entry name" value="Nucleoside phosphorylase domain"/>
    <property type="match status" value="1"/>
</dbReference>
<keyword evidence="15" id="KW-1185">Reference proteome</keyword>
<comment type="similarity">
    <text evidence="3 11">Belongs to the PNP/MTAP phosphorylase family.</text>
</comment>
<feature type="compositionally biased region" description="Polar residues" evidence="12">
    <location>
        <begin position="1"/>
        <end position="10"/>
    </location>
</feature>
<comment type="caution">
    <text evidence="14">The sequence shown here is derived from an EMBL/GenBank/DDBJ whole genome shotgun (WGS) entry which is preliminary data.</text>
</comment>
<gene>
    <name evidence="14" type="ORF">GCM10023167_20980</name>
</gene>
<organism evidence="14 15">
    <name type="scientific">Brevibacterium pityocampae</name>
    <dbReference type="NCBI Taxonomy" id="506594"/>
    <lineage>
        <taxon>Bacteria</taxon>
        <taxon>Bacillati</taxon>
        <taxon>Actinomycetota</taxon>
        <taxon>Actinomycetes</taxon>
        <taxon>Micrococcales</taxon>
        <taxon>Brevibacteriaceae</taxon>
        <taxon>Brevibacterium</taxon>
    </lineage>
</organism>
<proteinExistence type="inferred from homology"/>
<evidence type="ECO:0000256" key="10">
    <source>
        <dbReference type="ARBA" id="ARBA00048556"/>
    </source>
</evidence>
<evidence type="ECO:0000256" key="11">
    <source>
        <dbReference type="PIRNR" id="PIRNR000477"/>
    </source>
</evidence>
<dbReference type="PANTHER" id="PTHR11904">
    <property type="entry name" value="METHYLTHIOADENOSINE/PURINE NUCLEOSIDE PHOSPHORYLASE"/>
    <property type="match status" value="1"/>
</dbReference>
<evidence type="ECO:0000256" key="1">
    <source>
        <dbReference type="ARBA" id="ARBA00002678"/>
    </source>
</evidence>
<dbReference type="InterPro" id="IPR035994">
    <property type="entry name" value="Nucleoside_phosphorylase_sf"/>
</dbReference>
<evidence type="ECO:0000256" key="7">
    <source>
        <dbReference type="ARBA" id="ARBA00022676"/>
    </source>
</evidence>
<dbReference type="InterPro" id="IPR011269">
    <property type="entry name" value="PUNP"/>
</dbReference>
<dbReference type="PIRSF" id="PIRSF000477">
    <property type="entry name" value="PurNPase"/>
    <property type="match status" value="1"/>
</dbReference>
<dbReference type="NCBIfam" id="NF006054">
    <property type="entry name" value="PRK08202.1"/>
    <property type="match status" value="1"/>
</dbReference>
<accession>A0ABP8JLG4</accession>
<evidence type="ECO:0000256" key="12">
    <source>
        <dbReference type="SAM" id="MobiDB-lite"/>
    </source>
</evidence>
<evidence type="ECO:0000256" key="4">
    <source>
        <dbReference type="ARBA" id="ARBA00011233"/>
    </source>
</evidence>
<dbReference type="NCBIfam" id="TIGR01698">
    <property type="entry name" value="PUNP"/>
    <property type="match status" value="1"/>
</dbReference>
<dbReference type="RefSeq" id="WP_295686565.1">
    <property type="nucleotide sequence ID" value="NZ_BAABGL010000015.1"/>
</dbReference>
<evidence type="ECO:0000256" key="2">
    <source>
        <dbReference type="ARBA" id="ARBA00005058"/>
    </source>
</evidence>
<comment type="pathway">
    <text evidence="2 11">Purine metabolism; purine nucleoside salvage.</text>
</comment>
<sequence length="314" mass="32013">MTESQLSDSAPTERTDIGSTGIGPDDAGSDATGSDATEPSALAARAAAVINEAAGVDAHDIALVLGSGWGQAADLIGETISELPAAEVPGFLSPVVAGHGGTLRSVRVGDTGKTALVLGARTHFYEDRGVRAVAHGVRTAAAASCSTLVLTNGCGGLNPDWAPGTPVLISDHLNLTAASPLEGATFVDLTDLYSSRLRGVAREIDPSLDEGVYAQFRGPHYETPAEVRMARIMGADLVGMSTALEAIAAREAGLEILGISLVTNLAAGVSDEPLSHAEVIEAGHAAGPRISDLLARIVERIAREQAAHMTDGDA</sequence>
<dbReference type="Pfam" id="PF01048">
    <property type="entry name" value="PNP_UDP_1"/>
    <property type="match status" value="1"/>
</dbReference>
<comment type="function">
    <text evidence="1">The purine nucleoside phosphorylases catalyze the phosphorolytic breakdown of the N-glycosidic bond in the beta-(deoxy)ribonucleoside molecules, with the formation of the corresponding free purine bases and pentose-1-phosphate. Cleaves guanosine, inosine, 2'-deoxyguanosine and 2'-deoxyinosine.</text>
</comment>
<comment type="catalytic activity">
    <reaction evidence="10">
        <text>a purine 2'-deoxy-D-ribonucleoside + phosphate = a purine nucleobase + 2-deoxy-alpha-D-ribose 1-phosphate</text>
        <dbReference type="Rhea" id="RHEA:36431"/>
        <dbReference type="ChEBI" id="CHEBI:26386"/>
        <dbReference type="ChEBI" id="CHEBI:43474"/>
        <dbReference type="ChEBI" id="CHEBI:57259"/>
        <dbReference type="ChEBI" id="CHEBI:142361"/>
        <dbReference type="EC" id="2.4.2.1"/>
    </reaction>
</comment>
<dbReference type="Proteomes" id="UP001500642">
    <property type="component" value="Unassembled WGS sequence"/>
</dbReference>
<dbReference type="EMBL" id="BAABGL010000015">
    <property type="protein sequence ID" value="GAA4392611.1"/>
    <property type="molecule type" value="Genomic_DNA"/>
</dbReference>
<evidence type="ECO:0000256" key="9">
    <source>
        <dbReference type="ARBA" id="ARBA00031036"/>
    </source>
</evidence>
<dbReference type="SUPFAM" id="SSF53167">
    <property type="entry name" value="Purine and uridine phosphorylases"/>
    <property type="match status" value="1"/>
</dbReference>
<evidence type="ECO:0000256" key="8">
    <source>
        <dbReference type="ARBA" id="ARBA00022679"/>
    </source>
</evidence>
<dbReference type="PANTHER" id="PTHR11904:SF9">
    <property type="entry name" value="PURINE NUCLEOSIDE PHOSPHORYLASE-RELATED"/>
    <property type="match status" value="1"/>
</dbReference>
<evidence type="ECO:0000256" key="3">
    <source>
        <dbReference type="ARBA" id="ARBA00006751"/>
    </source>
</evidence>
<protein>
    <recommendedName>
        <fullName evidence="6 11">Purine nucleoside phosphorylase</fullName>
        <ecNumber evidence="5 11">2.4.2.1</ecNumber>
    </recommendedName>
    <alternativeName>
        <fullName evidence="9 11">Inosine-guanosine phosphorylase</fullName>
    </alternativeName>
</protein>
<evidence type="ECO:0000259" key="13">
    <source>
        <dbReference type="Pfam" id="PF01048"/>
    </source>
</evidence>
<feature type="domain" description="Nucleoside phosphorylase" evidence="13">
    <location>
        <begin position="60"/>
        <end position="299"/>
    </location>
</feature>